<dbReference type="InterPro" id="IPR003594">
    <property type="entry name" value="HATPase_dom"/>
</dbReference>
<dbReference type="SMART" id="SM00388">
    <property type="entry name" value="HisKA"/>
    <property type="match status" value="1"/>
</dbReference>
<proteinExistence type="predicted"/>
<evidence type="ECO:0000256" key="4">
    <source>
        <dbReference type="ARBA" id="ARBA00022679"/>
    </source>
</evidence>
<evidence type="ECO:0000313" key="8">
    <source>
        <dbReference type="EMBL" id="KZL20465.1"/>
    </source>
</evidence>
<name>A0A165ZZM7_9HYPH</name>
<dbReference type="PRINTS" id="PR00344">
    <property type="entry name" value="BCTRLSENSOR"/>
</dbReference>
<dbReference type="GO" id="GO:0009927">
    <property type="term" value="F:histidine phosphotransfer kinase activity"/>
    <property type="evidence" value="ECO:0007669"/>
    <property type="project" value="TreeGrafter"/>
</dbReference>
<evidence type="ECO:0000259" key="7">
    <source>
        <dbReference type="PROSITE" id="PS50109"/>
    </source>
</evidence>
<dbReference type="Pfam" id="PF00512">
    <property type="entry name" value="HisKA"/>
    <property type="match status" value="1"/>
</dbReference>
<keyword evidence="6" id="KW-0812">Transmembrane</keyword>
<dbReference type="PANTHER" id="PTHR43047:SF72">
    <property type="entry name" value="OSMOSENSING HISTIDINE PROTEIN KINASE SLN1"/>
    <property type="match status" value="1"/>
</dbReference>
<dbReference type="InterPro" id="IPR005467">
    <property type="entry name" value="His_kinase_dom"/>
</dbReference>
<feature type="domain" description="Histidine kinase" evidence="7">
    <location>
        <begin position="612"/>
        <end position="829"/>
    </location>
</feature>
<keyword evidence="6" id="KW-0472">Membrane</keyword>
<dbReference type="Gene3D" id="1.10.287.130">
    <property type="match status" value="1"/>
</dbReference>
<dbReference type="Pfam" id="PF12860">
    <property type="entry name" value="PAS_7"/>
    <property type="match status" value="2"/>
</dbReference>
<dbReference type="InterPro" id="IPR036097">
    <property type="entry name" value="HisK_dim/P_sf"/>
</dbReference>
<keyword evidence="4 8" id="KW-0808">Transferase</keyword>
<dbReference type="SUPFAM" id="SSF55785">
    <property type="entry name" value="PYP-like sensor domain (PAS domain)"/>
    <property type="match status" value="2"/>
</dbReference>
<dbReference type="SMART" id="SM00387">
    <property type="entry name" value="HATPase_c"/>
    <property type="match status" value="1"/>
</dbReference>
<keyword evidence="9" id="KW-1185">Reference proteome</keyword>
<evidence type="ECO:0000313" key="9">
    <source>
        <dbReference type="Proteomes" id="UP000076577"/>
    </source>
</evidence>
<dbReference type="Gene3D" id="3.30.565.10">
    <property type="entry name" value="Histidine kinase-like ATPase, C-terminal domain"/>
    <property type="match status" value="1"/>
</dbReference>
<dbReference type="AlphaFoldDB" id="A0A165ZZM7"/>
<dbReference type="PANTHER" id="PTHR43047">
    <property type="entry name" value="TWO-COMPONENT HISTIDINE PROTEIN KINASE"/>
    <property type="match status" value="1"/>
</dbReference>
<evidence type="ECO:0000256" key="2">
    <source>
        <dbReference type="ARBA" id="ARBA00012438"/>
    </source>
</evidence>
<evidence type="ECO:0000256" key="3">
    <source>
        <dbReference type="ARBA" id="ARBA00022553"/>
    </source>
</evidence>
<dbReference type="Gene3D" id="3.30.450.20">
    <property type="entry name" value="PAS domain"/>
    <property type="match status" value="1"/>
</dbReference>
<dbReference type="RefSeq" id="WP_208979343.1">
    <property type="nucleotide sequence ID" value="NZ_FOFM01000002.1"/>
</dbReference>
<dbReference type="InterPro" id="IPR003661">
    <property type="entry name" value="HisK_dim/P_dom"/>
</dbReference>
<comment type="caution">
    <text evidence="8">The sequence shown here is derived from an EMBL/GenBank/DDBJ whole genome shotgun (WGS) entry which is preliminary data.</text>
</comment>
<dbReference type="InterPro" id="IPR004358">
    <property type="entry name" value="Sig_transdc_His_kin-like_C"/>
</dbReference>
<feature type="transmembrane region" description="Helical" evidence="6">
    <location>
        <begin position="21"/>
        <end position="39"/>
    </location>
</feature>
<dbReference type="SUPFAM" id="SSF47384">
    <property type="entry name" value="Homodimeric domain of signal transducing histidine kinase"/>
    <property type="match status" value="1"/>
</dbReference>
<dbReference type="EMBL" id="LMCB01000008">
    <property type="protein sequence ID" value="KZL20465.1"/>
    <property type="molecule type" value="Genomic_DNA"/>
</dbReference>
<dbReference type="Pfam" id="PF02518">
    <property type="entry name" value="HATPase_c"/>
    <property type="match status" value="1"/>
</dbReference>
<dbReference type="SUPFAM" id="SSF55874">
    <property type="entry name" value="ATPase domain of HSP90 chaperone/DNA topoisomerase II/histidine kinase"/>
    <property type="match status" value="1"/>
</dbReference>
<sequence length="838" mass="93085">MPAFWHKHTRVSALWRKRFRLLLNLLGVAVFALFGAAGFSQAMDILPSLSGHSVDAFKVVWVAATAGIALYAVAASVLLVLIRRSDALSILQLRQDRADAMARIDRLESLLETEDSLLLVWDGDGKLPGVAGHLPENLELPGGLSQLVEFETWLDVKSAEALRAFLEHLRGHGEVFRLTLTTTDGVYLEASGHTAGGLAVLRLRDLSGDRQLGARLAEQNKELREQISSLHSLLDALPGPAWQRDNHGKLVWVNSAYVDAVESESTRSVVEEQVELLEAKGRNKLNMMRQTDGVYHSPMPVVAAGERRVFELTDVNSEHGNAGLAQDISELERVQGQLRRTLKSHTRTLDQLQTPVAVFGADHRLQFYNAAYRSLWDIDQSFLESKPEEEELLDSLRAARKLPEQTDYRSWRAKHLECYHALDAQAYWWHLPDERTLRVIASPHPQGGVTYFYENVTEQLDLESRFNALTRVQRETLDHLTEAVAVFGSNGRMRLSNPAFAEVWSLSEEFLEAEPHINELLENCKELIGDSDSWQELARGVTGLSDNRTSVSGRMERINGSVIDYVTVPLPDGGTLLTFVNVTDTVNVERALHASNEALQEADQLKNAFIQHVSYELRSPLTTIIGFAQLLGDAKFGDLSPKQEEYTDYILSSSSALLHIINDILDLATVDAGIMELEISEVDVAKTVSEAVEGLKDRLVESDITLRMHMPEDIGVLKADERRLRQVLFNLLSNAIGYSDKGGLIDVSCQREEKQIRFQIKDHGAGIPQEMLDQVFSRFVGRGAGGSRQGVGLGLSIVKSFVELHGGKVDISSMEGQGTAVDCTFPFEPQFNSLEAAE</sequence>
<dbReference type="PATRIC" id="fig|989403.3.peg.1489"/>
<dbReference type="GO" id="GO:0005886">
    <property type="term" value="C:plasma membrane"/>
    <property type="evidence" value="ECO:0007669"/>
    <property type="project" value="TreeGrafter"/>
</dbReference>
<accession>A0A165ZZM7</accession>
<dbReference type="EC" id="2.7.13.3" evidence="2"/>
<dbReference type="PROSITE" id="PS50109">
    <property type="entry name" value="HIS_KIN"/>
    <property type="match status" value="1"/>
</dbReference>
<keyword evidence="3" id="KW-0597">Phosphoprotein</keyword>
<dbReference type="InterPro" id="IPR036890">
    <property type="entry name" value="HATPase_C_sf"/>
</dbReference>
<evidence type="ECO:0000256" key="6">
    <source>
        <dbReference type="SAM" id="Phobius"/>
    </source>
</evidence>
<protein>
    <recommendedName>
        <fullName evidence="2">histidine kinase</fullName>
        <ecNumber evidence="2">2.7.13.3</ecNumber>
    </recommendedName>
</protein>
<keyword evidence="6" id="KW-1133">Transmembrane helix</keyword>
<dbReference type="GO" id="GO:0000155">
    <property type="term" value="F:phosphorelay sensor kinase activity"/>
    <property type="evidence" value="ECO:0007669"/>
    <property type="project" value="InterPro"/>
</dbReference>
<keyword evidence="5" id="KW-0418">Kinase</keyword>
<dbReference type="FunFam" id="3.30.565.10:FF:000006">
    <property type="entry name" value="Sensor histidine kinase WalK"/>
    <property type="match status" value="1"/>
</dbReference>
<dbReference type="Proteomes" id="UP000076577">
    <property type="component" value="Unassembled WGS sequence"/>
</dbReference>
<gene>
    <name evidence="8" type="primary">divL</name>
    <name evidence="8" type="ORF">PsAD2_01396</name>
</gene>
<evidence type="ECO:0000256" key="5">
    <source>
        <dbReference type="ARBA" id="ARBA00022777"/>
    </source>
</evidence>
<organism evidence="8 9">
    <name type="scientific">Pseudovibrio axinellae</name>
    <dbReference type="NCBI Taxonomy" id="989403"/>
    <lineage>
        <taxon>Bacteria</taxon>
        <taxon>Pseudomonadati</taxon>
        <taxon>Pseudomonadota</taxon>
        <taxon>Alphaproteobacteria</taxon>
        <taxon>Hyphomicrobiales</taxon>
        <taxon>Stappiaceae</taxon>
        <taxon>Pseudovibrio</taxon>
    </lineage>
</organism>
<dbReference type="CDD" id="cd00082">
    <property type="entry name" value="HisKA"/>
    <property type="match status" value="1"/>
</dbReference>
<dbReference type="STRING" id="989403.SAMN05421798_102553"/>
<comment type="catalytic activity">
    <reaction evidence="1">
        <text>ATP + protein L-histidine = ADP + protein N-phospho-L-histidine.</text>
        <dbReference type="EC" id="2.7.13.3"/>
    </reaction>
</comment>
<dbReference type="InterPro" id="IPR035965">
    <property type="entry name" value="PAS-like_dom_sf"/>
</dbReference>
<evidence type="ECO:0000256" key="1">
    <source>
        <dbReference type="ARBA" id="ARBA00000085"/>
    </source>
</evidence>
<dbReference type="CDD" id="cd00075">
    <property type="entry name" value="HATPase"/>
    <property type="match status" value="1"/>
</dbReference>
<feature type="transmembrane region" description="Helical" evidence="6">
    <location>
        <begin position="59"/>
        <end position="82"/>
    </location>
</feature>
<reference evidence="8 9" key="1">
    <citation type="journal article" date="2016" name="Front. Microbiol.">
        <title>Comparative Genomic Analysis Reveals a Diverse Repertoire of Genes Involved in Prokaryote-Eukaryote Interactions within the Pseudovibrio Genus.</title>
        <authorList>
            <person name="Romano S."/>
            <person name="Fernandez-Guerra A."/>
            <person name="Reen F.J."/>
            <person name="Glockner F.O."/>
            <person name="Crowley S.P."/>
            <person name="O'Sullivan O."/>
            <person name="Cotter P.D."/>
            <person name="Adams C."/>
            <person name="Dobson A.D."/>
            <person name="O'Gara F."/>
        </authorList>
    </citation>
    <scope>NUCLEOTIDE SEQUENCE [LARGE SCALE GENOMIC DNA]</scope>
    <source>
        <strain evidence="8 9">Ad2</strain>
    </source>
</reference>